<evidence type="ECO:0000259" key="7">
    <source>
        <dbReference type="PROSITE" id="PS51212"/>
    </source>
</evidence>
<keyword evidence="9" id="KW-1185">Reference proteome</keyword>
<dbReference type="Pfam" id="PF01822">
    <property type="entry name" value="WSC"/>
    <property type="match status" value="1"/>
</dbReference>
<dbReference type="PANTHER" id="PTHR15549:SF26">
    <property type="entry name" value="AXIAL BUDDING PATTERN PROTEIN 2-RELATED"/>
    <property type="match status" value="1"/>
</dbReference>
<dbReference type="InterPro" id="IPR002889">
    <property type="entry name" value="WSC_carb-bd"/>
</dbReference>
<dbReference type="Proteomes" id="UP000799324">
    <property type="component" value="Unassembled WGS sequence"/>
</dbReference>
<feature type="domain" description="WSC" evidence="7">
    <location>
        <begin position="25"/>
        <end position="114"/>
    </location>
</feature>
<dbReference type="GO" id="GO:0071944">
    <property type="term" value="C:cell periphery"/>
    <property type="evidence" value="ECO:0007669"/>
    <property type="project" value="UniProtKB-ARBA"/>
</dbReference>
<sequence length="265" mass="27828">MASAESSSSSIVSIPTPTVSVVASAFTEIGCFSTAVPLEDHGSYQFQSLGNCQLICTMLDKPVLGLVDGTNCWCGDLIPPEDAQVSNSSCDTPCSGIKTDHCGGDSLWWITLTGTTLNHVKNYDPASSSSSSSVTSTTSSTPIPEKTSAAQTVLVTASNSAAPKKSSGPNTTGIAVGVVVGVLVLAAIIGGVVLFLRRKRRQQIEEDYRRNAAINSFTAGGKPHTSNSSMTDSRLDPEFMNRRASNGSIADNEDYSRRILKVTNV</sequence>
<dbReference type="PROSITE" id="PS51212">
    <property type="entry name" value="WSC"/>
    <property type="match status" value="1"/>
</dbReference>
<protein>
    <recommendedName>
        <fullName evidence="7">WSC domain-containing protein</fullName>
    </recommendedName>
</protein>
<feature type="compositionally biased region" description="Low complexity" evidence="5">
    <location>
        <begin position="127"/>
        <end position="141"/>
    </location>
</feature>
<evidence type="ECO:0000256" key="3">
    <source>
        <dbReference type="ARBA" id="ARBA00022989"/>
    </source>
</evidence>
<organism evidence="8 9">
    <name type="scientific">Lophiostoma macrostomum CBS 122681</name>
    <dbReference type="NCBI Taxonomy" id="1314788"/>
    <lineage>
        <taxon>Eukaryota</taxon>
        <taxon>Fungi</taxon>
        <taxon>Dikarya</taxon>
        <taxon>Ascomycota</taxon>
        <taxon>Pezizomycotina</taxon>
        <taxon>Dothideomycetes</taxon>
        <taxon>Pleosporomycetidae</taxon>
        <taxon>Pleosporales</taxon>
        <taxon>Lophiostomataceae</taxon>
        <taxon>Lophiostoma</taxon>
    </lineage>
</organism>
<proteinExistence type="predicted"/>
<dbReference type="PANTHER" id="PTHR15549">
    <property type="entry name" value="PAIRED IMMUNOGLOBULIN-LIKE TYPE 2 RECEPTOR"/>
    <property type="match status" value="1"/>
</dbReference>
<accession>A0A6A6TE01</accession>
<gene>
    <name evidence="8" type="ORF">K491DRAFT_713843</name>
</gene>
<comment type="subcellular location">
    <subcellularLocation>
        <location evidence="1">Membrane</location>
        <topology evidence="1">Single-pass membrane protein</topology>
    </subcellularLocation>
</comment>
<evidence type="ECO:0000256" key="4">
    <source>
        <dbReference type="ARBA" id="ARBA00023136"/>
    </source>
</evidence>
<feature type="region of interest" description="Disordered" evidence="5">
    <location>
        <begin position="124"/>
        <end position="147"/>
    </location>
</feature>
<feature type="region of interest" description="Disordered" evidence="5">
    <location>
        <begin position="215"/>
        <end position="235"/>
    </location>
</feature>
<name>A0A6A6TE01_9PLEO</name>
<dbReference type="OrthoDB" id="2019572at2759"/>
<evidence type="ECO:0000256" key="5">
    <source>
        <dbReference type="SAM" id="MobiDB-lite"/>
    </source>
</evidence>
<evidence type="ECO:0000313" key="9">
    <source>
        <dbReference type="Proteomes" id="UP000799324"/>
    </source>
</evidence>
<reference evidence="8" key="1">
    <citation type="journal article" date="2020" name="Stud. Mycol.">
        <title>101 Dothideomycetes genomes: a test case for predicting lifestyles and emergence of pathogens.</title>
        <authorList>
            <person name="Haridas S."/>
            <person name="Albert R."/>
            <person name="Binder M."/>
            <person name="Bloem J."/>
            <person name="Labutti K."/>
            <person name="Salamov A."/>
            <person name="Andreopoulos B."/>
            <person name="Baker S."/>
            <person name="Barry K."/>
            <person name="Bills G."/>
            <person name="Bluhm B."/>
            <person name="Cannon C."/>
            <person name="Castanera R."/>
            <person name="Culley D."/>
            <person name="Daum C."/>
            <person name="Ezra D."/>
            <person name="Gonzalez J."/>
            <person name="Henrissat B."/>
            <person name="Kuo A."/>
            <person name="Liang C."/>
            <person name="Lipzen A."/>
            <person name="Lutzoni F."/>
            <person name="Magnuson J."/>
            <person name="Mondo S."/>
            <person name="Nolan M."/>
            <person name="Ohm R."/>
            <person name="Pangilinan J."/>
            <person name="Park H.-J."/>
            <person name="Ramirez L."/>
            <person name="Alfaro M."/>
            <person name="Sun H."/>
            <person name="Tritt A."/>
            <person name="Yoshinaga Y."/>
            <person name="Zwiers L.-H."/>
            <person name="Turgeon B."/>
            <person name="Goodwin S."/>
            <person name="Spatafora J."/>
            <person name="Crous P."/>
            <person name="Grigoriev I."/>
        </authorList>
    </citation>
    <scope>NUCLEOTIDE SEQUENCE</scope>
    <source>
        <strain evidence="8">CBS 122681</strain>
    </source>
</reference>
<dbReference type="AlphaFoldDB" id="A0A6A6TE01"/>
<dbReference type="EMBL" id="MU004318">
    <property type="protein sequence ID" value="KAF2658070.1"/>
    <property type="molecule type" value="Genomic_DNA"/>
</dbReference>
<evidence type="ECO:0000313" key="8">
    <source>
        <dbReference type="EMBL" id="KAF2658070.1"/>
    </source>
</evidence>
<keyword evidence="4 6" id="KW-0472">Membrane</keyword>
<evidence type="ECO:0000256" key="6">
    <source>
        <dbReference type="SAM" id="Phobius"/>
    </source>
</evidence>
<evidence type="ECO:0000256" key="2">
    <source>
        <dbReference type="ARBA" id="ARBA00022692"/>
    </source>
</evidence>
<dbReference type="GO" id="GO:0016020">
    <property type="term" value="C:membrane"/>
    <property type="evidence" value="ECO:0007669"/>
    <property type="project" value="UniProtKB-SubCell"/>
</dbReference>
<dbReference type="InterPro" id="IPR051694">
    <property type="entry name" value="Immunoregulatory_rcpt-like"/>
</dbReference>
<dbReference type="SMART" id="SM00321">
    <property type="entry name" value="WSC"/>
    <property type="match status" value="1"/>
</dbReference>
<feature type="compositionally biased region" description="Polar residues" evidence="5">
    <location>
        <begin position="215"/>
        <end position="232"/>
    </location>
</feature>
<keyword evidence="2 6" id="KW-0812">Transmembrane</keyword>
<feature type="transmembrane region" description="Helical" evidence="6">
    <location>
        <begin position="174"/>
        <end position="196"/>
    </location>
</feature>
<keyword evidence="3 6" id="KW-1133">Transmembrane helix</keyword>
<evidence type="ECO:0000256" key="1">
    <source>
        <dbReference type="ARBA" id="ARBA00004167"/>
    </source>
</evidence>